<gene>
    <name evidence="2" type="ORF">HYPSUDRAFT_37618</name>
</gene>
<evidence type="ECO:0000313" key="3">
    <source>
        <dbReference type="Proteomes" id="UP000054270"/>
    </source>
</evidence>
<feature type="signal peptide" evidence="1">
    <location>
        <begin position="1"/>
        <end position="34"/>
    </location>
</feature>
<protein>
    <submittedName>
        <fullName evidence="2">Uncharacterized protein</fullName>
    </submittedName>
</protein>
<name>A0A0D2P3X3_HYPSF</name>
<dbReference type="Proteomes" id="UP000054270">
    <property type="component" value="Unassembled WGS sequence"/>
</dbReference>
<dbReference type="EMBL" id="KN817531">
    <property type="protein sequence ID" value="KJA25574.1"/>
    <property type="molecule type" value="Genomic_DNA"/>
</dbReference>
<keyword evidence="1" id="KW-0732">Signal</keyword>
<proteinExistence type="predicted"/>
<feature type="chain" id="PRO_5002248237" evidence="1">
    <location>
        <begin position="35"/>
        <end position="74"/>
    </location>
</feature>
<evidence type="ECO:0000313" key="2">
    <source>
        <dbReference type="EMBL" id="KJA25574.1"/>
    </source>
</evidence>
<keyword evidence="3" id="KW-1185">Reference proteome</keyword>
<reference evidence="3" key="1">
    <citation type="submission" date="2014-04" db="EMBL/GenBank/DDBJ databases">
        <title>Evolutionary Origins and Diversification of the Mycorrhizal Mutualists.</title>
        <authorList>
            <consortium name="DOE Joint Genome Institute"/>
            <consortium name="Mycorrhizal Genomics Consortium"/>
            <person name="Kohler A."/>
            <person name="Kuo A."/>
            <person name="Nagy L.G."/>
            <person name="Floudas D."/>
            <person name="Copeland A."/>
            <person name="Barry K.W."/>
            <person name="Cichocki N."/>
            <person name="Veneault-Fourrey C."/>
            <person name="LaButti K."/>
            <person name="Lindquist E.A."/>
            <person name="Lipzen A."/>
            <person name="Lundell T."/>
            <person name="Morin E."/>
            <person name="Murat C."/>
            <person name="Riley R."/>
            <person name="Ohm R."/>
            <person name="Sun H."/>
            <person name="Tunlid A."/>
            <person name="Henrissat B."/>
            <person name="Grigoriev I.V."/>
            <person name="Hibbett D.S."/>
            <person name="Martin F."/>
        </authorList>
    </citation>
    <scope>NUCLEOTIDE SEQUENCE [LARGE SCALE GENOMIC DNA]</scope>
    <source>
        <strain evidence="3">FD-334 SS-4</strain>
    </source>
</reference>
<accession>A0A0D2P3X3</accession>
<organism evidence="2 3">
    <name type="scientific">Hypholoma sublateritium (strain FD-334 SS-4)</name>
    <dbReference type="NCBI Taxonomy" id="945553"/>
    <lineage>
        <taxon>Eukaryota</taxon>
        <taxon>Fungi</taxon>
        <taxon>Dikarya</taxon>
        <taxon>Basidiomycota</taxon>
        <taxon>Agaricomycotina</taxon>
        <taxon>Agaricomycetes</taxon>
        <taxon>Agaricomycetidae</taxon>
        <taxon>Agaricales</taxon>
        <taxon>Agaricineae</taxon>
        <taxon>Strophariaceae</taxon>
        <taxon>Hypholoma</taxon>
    </lineage>
</organism>
<dbReference type="AlphaFoldDB" id="A0A0D2P3X3"/>
<sequence length="74" mass="8187">MKSAGRITGFEIMWIFPSVVWLLAMAGSSNMTYAASDDTAHPTSYELGRPEMLCSLLSYFVSATNPVRLDFFDA</sequence>
<evidence type="ECO:0000256" key="1">
    <source>
        <dbReference type="SAM" id="SignalP"/>
    </source>
</evidence>